<reference evidence="3" key="1">
    <citation type="journal article" date="2020" name="J. Eukaryot. Microbiol.">
        <title>De novo Sequencing, Assembly and Annotation of the Transcriptome for the Free-Living Testate Amoeba Arcella intermedia.</title>
        <authorList>
            <person name="Ribeiro G.M."/>
            <person name="Porfirio-Sousa A.L."/>
            <person name="Maurer-Alcala X.X."/>
            <person name="Katz L.A."/>
            <person name="Lahr D.J.G."/>
        </authorList>
    </citation>
    <scope>NUCLEOTIDE SEQUENCE</scope>
</reference>
<dbReference type="Gene3D" id="3.30.70.330">
    <property type="match status" value="1"/>
</dbReference>
<accession>A0A6B2LDA7</accession>
<name>A0A6B2LDA7_9EUKA</name>
<evidence type="ECO:0000313" key="3">
    <source>
        <dbReference type="EMBL" id="NDV35023.1"/>
    </source>
</evidence>
<dbReference type="GO" id="GO:0003723">
    <property type="term" value="F:RNA binding"/>
    <property type="evidence" value="ECO:0007669"/>
    <property type="project" value="UniProtKB-UniRule"/>
</dbReference>
<dbReference type="EMBL" id="GIBP01006054">
    <property type="protein sequence ID" value="NDV35023.1"/>
    <property type="molecule type" value="Transcribed_RNA"/>
</dbReference>
<dbReference type="InterPro" id="IPR012677">
    <property type="entry name" value="Nucleotide-bd_a/b_plait_sf"/>
</dbReference>
<dbReference type="SUPFAM" id="SSF54928">
    <property type="entry name" value="RNA-binding domain, RBD"/>
    <property type="match status" value="1"/>
</dbReference>
<dbReference type="Pfam" id="PF13563">
    <property type="entry name" value="2_5_RNA_ligase2"/>
    <property type="match status" value="1"/>
</dbReference>
<feature type="domain" description="RRM" evidence="2">
    <location>
        <begin position="201"/>
        <end position="273"/>
    </location>
</feature>
<dbReference type="InterPro" id="IPR035979">
    <property type="entry name" value="RBD_domain_sf"/>
</dbReference>
<dbReference type="Pfam" id="PF00076">
    <property type="entry name" value="RRM_1"/>
    <property type="match status" value="1"/>
</dbReference>
<proteinExistence type="predicted"/>
<evidence type="ECO:0000259" key="2">
    <source>
        <dbReference type="PROSITE" id="PS50102"/>
    </source>
</evidence>
<dbReference type="PANTHER" id="PTHR37474:SF1">
    <property type="entry name" value="2'-5' RNA LIGASE FAMILY PROTEIN"/>
    <property type="match status" value="1"/>
</dbReference>
<dbReference type="SUPFAM" id="SSF55144">
    <property type="entry name" value="LigT-like"/>
    <property type="match status" value="1"/>
</dbReference>
<dbReference type="PROSITE" id="PS50102">
    <property type="entry name" value="RRM"/>
    <property type="match status" value="1"/>
</dbReference>
<dbReference type="PANTHER" id="PTHR37474">
    <property type="entry name" value="RNA LIGASE/CYCLIC NUCLEOTIDE PHOSPHODIESTERASE"/>
    <property type="match status" value="1"/>
</dbReference>
<dbReference type="InterPro" id="IPR009097">
    <property type="entry name" value="Cyclic_Pdiesterase"/>
</dbReference>
<sequence length="273" mass="30907">MQAKKFTTAVIISPPSTHWDRIQDIRKQHDKAYNRWMPHINLLFPFVAEETFETSAKLISEALKQIPPFEITLESFQNFQHGNSCVMYLQPKPTDQIKHLQSLLVQAFPFCDDLSKKSESGFTPHLTVGQWSAREITAKKAAFTSTHLPEIKSRPFVAESVFLISRQGDVPFEVHYAVDLGTGNIRQLKQTLAPPPQLAAFKVYVGNLPEHYKEEDVKKIFTREGMEVVEVVIIKNPSTGRSKGFGFVSFAKEADKTKALQGSFHPILVKLPK</sequence>
<organism evidence="3">
    <name type="scientific">Arcella intermedia</name>
    <dbReference type="NCBI Taxonomy" id="1963864"/>
    <lineage>
        <taxon>Eukaryota</taxon>
        <taxon>Amoebozoa</taxon>
        <taxon>Tubulinea</taxon>
        <taxon>Elardia</taxon>
        <taxon>Arcellinida</taxon>
        <taxon>Sphaerothecina</taxon>
        <taxon>Arcellidae</taxon>
        <taxon>Arcella</taxon>
    </lineage>
</organism>
<dbReference type="SMART" id="SM00360">
    <property type="entry name" value="RRM"/>
    <property type="match status" value="1"/>
</dbReference>
<dbReference type="InterPro" id="IPR000504">
    <property type="entry name" value="RRM_dom"/>
</dbReference>
<dbReference type="AlphaFoldDB" id="A0A6B2LDA7"/>
<dbReference type="Gene3D" id="3.90.1140.10">
    <property type="entry name" value="Cyclic phosphodiesterase"/>
    <property type="match status" value="1"/>
</dbReference>
<keyword evidence="1" id="KW-0694">RNA-binding</keyword>
<protein>
    <recommendedName>
        <fullName evidence="2">RRM domain-containing protein</fullName>
    </recommendedName>
</protein>
<evidence type="ECO:0000256" key="1">
    <source>
        <dbReference type="PROSITE-ProRule" id="PRU00176"/>
    </source>
</evidence>